<dbReference type="PRINTS" id="PR00344">
    <property type="entry name" value="BCTRLSENSOR"/>
</dbReference>
<feature type="domain" description="Response regulatory" evidence="10">
    <location>
        <begin position="670"/>
        <end position="790"/>
    </location>
</feature>
<dbReference type="InterPro" id="IPR000700">
    <property type="entry name" value="PAS-assoc_C"/>
</dbReference>
<dbReference type="Gene3D" id="3.30.565.10">
    <property type="entry name" value="Histidine kinase-like ATPase, C-terminal domain"/>
    <property type="match status" value="1"/>
</dbReference>
<evidence type="ECO:0000259" key="10">
    <source>
        <dbReference type="PROSITE" id="PS50110"/>
    </source>
</evidence>
<dbReference type="Gene3D" id="1.20.120.160">
    <property type="entry name" value="HPT domain"/>
    <property type="match status" value="1"/>
</dbReference>
<dbReference type="SUPFAM" id="SSF47226">
    <property type="entry name" value="Histidine-containing phosphotransfer domain, HPT domain"/>
    <property type="match status" value="1"/>
</dbReference>
<dbReference type="EMBL" id="JBHSMD010000006">
    <property type="protein sequence ID" value="MFC5495329.1"/>
    <property type="molecule type" value="Genomic_DNA"/>
</dbReference>
<keyword evidence="6" id="KW-0902">Two-component regulatory system</keyword>
<dbReference type="RefSeq" id="WP_345173301.1">
    <property type="nucleotide sequence ID" value="NZ_BAABFQ010000005.1"/>
</dbReference>
<dbReference type="SMART" id="SM00387">
    <property type="entry name" value="HATPase_c"/>
    <property type="match status" value="1"/>
</dbReference>
<evidence type="ECO:0000259" key="13">
    <source>
        <dbReference type="PROSITE" id="PS50894"/>
    </source>
</evidence>
<evidence type="ECO:0000256" key="5">
    <source>
        <dbReference type="ARBA" id="ARBA00022777"/>
    </source>
</evidence>
<dbReference type="Proteomes" id="UP001595956">
    <property type="component" value="Unassembled WGS sequence"/>
</dbReference>
<dbReference type="Pfam" id="PF00072">
    <property type="entry name" value="Response_reg"/>
    <property type="match status" value="2"/>
</dbReference>
<evidence type="ECO:0000313" key="14">
    <source>
        <dbReference type="EMBL" id="MFC5495329.1"/>
    </source>
</evidence>
<dbReference type="CDD" id="cd17546">
    <property type="entry name" value="REC_hyHK_CKI1_RcsC-like"/>
    <property type="match status" value="1"/>
</dbReference>
<dbReference type="Pfam" id="PF00989">
    <property type="entry name" value="PAS"/>
    <property type="match status" value="1"/>
</dbReference>
<evidence type="ECO:0000259" key="9">
    <source>
        <dbReference type="PROSITE" id="PS50109"/>
    </source>
</evidence>
<dbReference type="InterPro" id="IPR013767">
    <property type="entry name" value="PAS_fold"/>
</dbReference>
<dbReference type="InterPro" id="IPR013655">
    <property type="entry name" value="PAS_fold_3"/>
</dbReference>
<dbReference type="SUPFAM" id="SSF47384">
    <property type="entry name" value="Homodimeric domain of signal transducing histidine kinase"/>
    <property type="match status" value="1"/>
</dbReference>
<dbReference type="Gene3D" id="3.30.450.20">
    <property type="entry name" value="PAS domain"/>
    <property type="match status" value="2"/>
</dbReference>
<feature type="modified residue" description="4-aspartylphosphate" evidence="8">
    <location>
        <position position="724"/>
    </location>
</feature>
<evidence type="ECO:0000259" key="12">
    <source>
        <dbReference type="PROSITE" id="PS50113"/>
    </source>
</evidence>
<name>A0ABW0N3V7_9ACTN</name>
<dbReference type="InterPro" id="IPR001610">
    <property type="entry name" value="PAC"/>
</dbReference>
<dbReference type="InterPro" id="IPR036641">
    <property type="entry name" value="HPT_dom_sf"/>
</dbReference>
<dbReference type="SUPFAM" id="SSF52172">
    <property type="entry name" value="CheY-like"/>
    <property type="match status" value="2"/>
</dbReference>
<dbReference type="InterPro" id="IPR003594">
    <property type="entry name" value="HATPase_dom"/>
</dbReference>
<dbReference type="InterPro" id="IPR001789">
    <property type="entry name" value="Sig_transdc_resp-reg_receiver"/>
</dbReference>
<dbReference type="SMART" id="SM00448">
    <property type="entry name" value="REC"/>
    <property type="match status" value="2"/>
</dbReference>
<dbReference type="Pfam" id="PF00512">
    <property type="entry name" value="HisKA"/>
    <property type="match status" value="1"/>
</dbReference>
<evidence type="ECO:0000313" key="15">
    <source>
        <dbReference type="Proteomes" id="UP001595956"/>
    </source>
</evidence>
<dbReference type="CDD" id="cd00082">
    <property type="entry name" value="HisKA"/>
    <property type="match status" value="1"/>
</dbReference>
<dbReference type="PROSITE" id="PS50110">
    <property type="entry name" value="RESPONSE_REGULATORY"/>
    <property type="match status" value="2"/>
</dbReference>
<dbReference type="InterPro" id="IPR000014">
    <property type="entry name" value="PAS"/>
</dbReference>
<evidence type="ECO:0000256" key="7">
    <source>
        <dbReference type="PROSITE-ProRule" id="PRU00110"/>
    </source>
</evidence>
<feature type="domain" description="Histidine kinase" evidence="9">
    <location>
        <begin position="428"/>
        <end position="641"/>
    </location>
</feature>
<keyword evidence="15" id="KW-1185">Reference proteome</keyword>
<dbReference type="Gene3D" id="1.10.287.130">
    <property type="match status" value="1"/>
</dbReference>
<dbReference type="Gene3D" id="3.40.50.2300">
    <property type="match status" value="2"/>
</dbReference>
<dbReference type="SMART" id="SM00388">
    <property type="entry name" value="HisKA"/>
    <property type="match status" value="1"/>
</dbReference>
<comment type="caution">
    <text evidence="14">The sequence shown here is derived from an EMBL/GenBank/DDBJ whole genome shotgun (WGS) entry which is preliminary data.</text>
</comment>
<feature type="domain" description="PAC" evidence="12">
    <location>
        <begin position="206"/>
        <end position="258"/>
    </location>
</feature>
<feature type="domain" description="PAS" evidence="11">
    <location>
        <begin position="3"/>
        <end position="44"/>
    </location>
</feature>
<sequence>MELAALYRDIVEKSPDAMWVYDHDGRTIYANPALRRLFGVDDEEEMKHLTVFDSLDDAGKVHFAAHLADLREGRINEGDVETQFVRRDGSIVWVLISESELRGPDGEFIGILNRLSDYSDRRANLDNLTSARRRLDEAQRIARIGSWEWELDLDRIWGSKGLMALYGLGPESFPVTYGEFLELVHEDDRSTIDTVVREAIAGAREFKVAGRILTTSGTWVWTRIRGECQTDETGRVVSLSGTHQDITETKLADLALEDQVRQNALLQAIASAANEATTLKEVLSAARDLALVHDDWRRARGFVPNDSHDGVVALYTTETDRAEDLETPEETAREHALAEHAYRTGDLVWDDDKLTIAFPVTYAGRIYGVCTITSAPPLYRYELIETMVRQVAVQLGRVAEREQAQRELADARDGAMEASRQKSEFLATMSHEIRTPLNGVIGLNDLLLRSDLDPDQYRLASGVQVASRALLSLINDVLDFSKIEAGKLELERLDFEIRPVFDQVASVLAEAARAKDIELIVSCHPDVPEMLAGDPTRLAQVITNLGSNAVKFTPEGEVFIRATADRVEDGRTRLHVSVADTGVGVPEVDVDLLFQAFTQADASTTRKYGGTGLGLAICREIVEALGGEIGLEPNPAGGSVFWFTACFDAPSGVATDPDDEHARQHLAGRRLLVVDDNEHNRLTLQEQLAWWGVRSEAVASADAAEGALLAATAAGDPFDAVLLDMSMPYRDGLQLARTLHAQPAYDGLTLVMLTSATVPDAETLRAAGVAACVTKPVLSGDLRGVLLRHVAGVEPRAAVRPAAAEPDVAGRVLVVEDNPVNQLVAVGLLEAMGYDATTADDGVEALEILEEESFDVVLMDVQMPRLDGYATTEAIRARETDDVRLPVIAMTAAAVEGERDRCLAAGMDDFLTKPVNPGALAAMVSHWIGDETTEGTRSVMTVDTPNSGDERLARLALERLDELRDLDPGNTTYLDRAIGNFLANTPGTLESIRAAAASGDAETLKQVVHKLAGGALNLGVQDAGRTAQEIELIADTGTTEGTAALLDQLESELELGRESLRAYQETYSSGSPG</sequence>
<keyword evidence="4 8" id="KW-0597">Phosphoprotein</keyword>
<keyword evidence="5" id="KW-0808">Transferase</keyword>
<comment type="catalytic activity">
    <reaction evidence="1">
        <text>ATP + protein L-histidine = ADP + protein N-phospho-L-histidine.</text>
        <dbReference type="EC" id="2.7.13.3"/>
    </reaction>
</comment>
<gene>
    <name evidence="14" type="ORF">ACFPKY_19620</name>
</gene>
<dbReference type="InterPro" id="IPR004358">
    <property type="entry name" value="Sig_transdc_His_kin-like_C"/>
</dbReference>
<proteinExistence type="predicted"/>
<evidence type="ECO:0000256" key="4">
    <source>
        <dbReference type="ARBA" id="ARBA00022553"/>
    </source>
</evidence>
<dbReference type="Gene3D" id="2.10.70.100">
    <property type="match status" value="1"/>
</dbReference>
<dbReference type="PROSITE" id="PS50109">
    <property type="entry name" value="HIS_KIN"/>
    <property type="match status" value="1"/>
</dbReference>
<organism evidence="14 15">
    <name type="scientific">Nocardioides caricicola</name>
    <dbReference type="NCBI Taxonomy" id="634770"/>
    <lineage>
        <taxon>Bacteria</taxon>
        <taxon>Bacillati</taxon>
        <taxon>Actinomycetota</taxon>
        <taxon>Actinomycetes</taxon>
        <taxon>Propionibacteriales</taxon>
        <taxon>Nocardioidaceae</taxon>
        <taxon>Nocardioides</taxon>
    </lineage>
</organism>
<dbReference type="SMART" id="SM00091">
    <property type="entry name" value="PAS"/>
    <property type="match status" value="2"/>
</dbReference>
<reference evidence="15" key="1">
    <citation type="journal article" date="2019" name="Int. J. Syst. Evol. Microbiol.">
        <title>The Global Catalogue of Microorganisms (GCM) 10K type strain sequencing project: providing services to taxonomists for standard genome sequencing and annotation.</title>
        <authorList>
            <consortium name="The Broad Institute Genomics Platform"/>
            <consortium name="The Broad Institute Genome Sequencing Center for Infectious Disease"/>
            <person name="Wu L."/>
            <person name="Ma J."/>
        </authorList>
    </citation>
    <scope>NUCLEOTIDE SEQUENCE [LARGE SCALE GENOMIC DNA]</scope>
    <source>
        <strain evidence="15">KACC 13778</strain>
    </source>
</reference>
<dbReference type="CDD" id="cd16922">
    <property type="entry name" value="HATPase_EvgS-ArcB-TorS-like"/>
    <property type="match status" value="1"/>
</dbReference>
<evidence type="ECO:0000256" key="8">
    <source>
        <dbReference type="PROSITE-ProRule" id="PRU00169"/>
    </source>
</evidence>
<dbReference type="PROSITE" id="PS50112">
    <property type="entry name" value="PAS"/>
    <property type="match status" value="1"/>
</dbReference>
<accession>A0ABW0N3V7</accession>
<evidence type="ECO:0000259" key="11">
    <source>
        <dbReference type="PROSITE" id="PS50112"/>
    </source>
</evidence>
<evidence type="ECO:0000256" key="1">
    <source>
        <dbReference type="ARBA" id="ARBA00000085"/>
    </source>
</evidence>
<dbReference type="Pfam" id="PF01627">
    <property type="entry name" value="Hpt"/>
    <property type="match status" value="1"/>
</dbReference>
<dbReference type="InterPro" id="IPR035965">
    <property type="entry name" value="PAS-like_dom_sf"/>
</dbReference>
<evidence type="ECO:0000256" key="3">
    <source>
        <dbReference type="ARBA" id="ARBA00012438"/>
    </source>
</evidence>
<feature type="domain" description="Response regulatory" evidence="10">
    <location>
        <begin position="811"/>
        <end position="928"/>
    </location>
</feature>
<dbReference type="EC" id="2.7.13.3" evidence="3"/>
<dbReference type="InterPro" id="IPR008207">
    <property type="entry name" value="Sig_transdc_His_kin_Hpt_dom"/>
</dbReference>
<dbReference type="PANTHER" id="PTHR45339">
    <property type="entry name" value="HYBRID SIGNAL TRANSDUCTION HISTIDINE KINASE J"/>
    <property type="match status" value="1"/>
</dbReference>
<dbReference type="NCBIfam" id="TIGR00229">
    <property type="entry name" value="sensory_box"/>
    <property type="match status" value="2"/>
</dbReference>
<dbReference type="SMART" id="SM00086">
    <property type="entry name" value="PAC"/>
    <property type="match status" value="2"/>
</dbReference>
<dbReference type="InterPro" id="IPR011006">
    <property type="entry name" value="CheY-like_superfamily"/>
</dbReference>
<dbReference type="PROSITE" id="PS50894">
    <property type="entry name" value="HPT"/>
    <property type="match status" value="1"/>
</dbReference>
<feature type="modified residue" description="4-aspartylphosphate" evidence="8">
    <location>
        <position position="860"/>
    </location>
</feature>
<feature type="modified residue" description="Phosphohistidine" evidence="7">
    <location>
        <position position="1009"/>
    </location>
</feature>
<dbReference type="CDD" id="cd00130">
    <property type="entry name" value="PAS"/>
    <property type="match status" value="2"/>
</dbReference>
<comment type="subcellular location">
    <subcellularLocation>
        <location evidence="2">Cell membrane</location>
    </subcellularLocation>
</comment>
<evidence type="ECO:0000256" key="6">
    <source>
        <dbReference type="ARBA" id="ARBA00023012"/>
    </source>
</evidence>
<dbReference type="InterPro" id="IPR036097">
    <property type="entry name" value="HisK_dim/P_sf"/>
</dbReference>
<protein>
    <recommendedName>
        <fullName evidence="3">histidine kinase</fullName>
        <ecNumber evidence="3">2.7.13.3</ecNumber>
    </recommendedName>
</protein>
<keyword evidence="5" id="KW-0418">Kinase</keyword>
<dbReference type="Pfam" id="PF02518">
    <property type="entry name" value="HATPase_c"/>
    <property type="match status" value="1"/>
</dbReference>
<dbReference type="SUPFAM" id="SSF55785">
    <property type="entry name" value="PYP-like sensor domain (PAS domain)"/>
    <property type="match status" value="2"/>
</dbReference>
<dbReference type="PROSITE" id="PS50113">
    <property type="entry name" value="PAC"/>
    <property type="match status" value="2"/>
</dbReference>
<feature type="domain" description="PAC" evidence="12">
    <location>
        <begin position="78"/>
        <end position="130"/>
    </location>
</feature>
<evidence type="ECO:0000256" key="2">
    <source>
        <dbReference type="ARBA" id="ARBA00004236"/>
    </source>
</evidence>
<dbReference type="SUPFAM" id="SSF55781">
    <property type="entry name" value="GAF domain-like"/>
    <property type="match status" value="1"/>
</dbReference>
<dbReference type="InterPro" id="IPR003661">
    <property type="entry name" value="HisK_dim/P_dom"/>
</dbReference>
<dbReference type="InterPro" id="IPR036890">
    <property type="entry name" value="HATPase_C_sf"/>
</dbReference>
<dbReference type="Pfam" id="PF08447">
    <property type="entry name" value="PAS_3"/>
    <property type="match status" value="1"/>
</dbReference>
<dbReference type="InterPro" id="IPR005467">
    <property type="entry name" value="His_kinase_dom"/>
</dbReference>
<dbReference type="PANTHER" id="PTHR45339:SF5">
    <property type="entry name" value="HISTIDINE KINASE"/>
    <property type="match status" value="1"/>
</dbReference>
<dbReference type="SUPFAM" id="SSF55874">
    <property type="entry name" value="ATPase domain of HSP90 chaperone/DNA topoisomerase II/histidine kinase"/>
    <property type="match status" value="1"/>
</dbReference>
<feature type="domain" description="HPt" evidence="13">
    <location>
        <begin position="970"/>
        <end position="1063"/>
    </location>
</feature>